<dbReference type="InterPro" id="IPR003594">
    <property type="entry name" value="HATPase_dom"/>
</dbReference>
<evidence type="ECO:0000256" key="3">
    <source>
        <dbReference type="ARBA" id="ARBA00012438"/>
    </source>
</evidence>
<organism evidence="13 14">
    <name type="scientific">Anoxybacillus flavithermus</name>
    <dbReference type="NCBI Taxonomy" id="33934"/>
    <lineage>
        <taxon>Bacteria</taxon>
        <taxon>Bacillati</taxon>
        <taxon>Bacillota</taxon>
        <taxon>Bacilli</taxon>
        <taxon>Bacillales</taxon>
        <taxon>Anoxybacillaceae</taxon>
        <taxon>Anoxybacillus</taxon>
    </lineage>
</organism>
<dbReference type="PRINTS" id="PR00344">
    <property type="entry name" value="BCTRLSENSOR"/>
</dbReference>
<dbReference type="InterPro" id="IPR004358">
    <property type="entry name" value="Sig_transdc_His_kin-like_C"/>
</dbReference>
<evidence type="ECO:0000256" key="7">
    <source>
        <dbReference type="ARBA" id="ARBA00022777"/>
    </source>
</evidence>
<evidence type="ECO:0000259" key="11">
    <source>
        <dbReference type="PROSITE" id="PS50109"/>
    </source>
</evidence>
<keyword evidence="8" id="KW-0067">ATP-binding</keyword>
<dbReference type="Gene3D" id="3.30.450.20">
    <property type="entry name" value="PAS domain"/>
    <property type="match status" value="4"/>
</dbReference>
<dbReference type="InterPro" id="IPR000014">
    <property type="entry name" value="PAS"/>
</dbReference>
<evidence type="ECO:0000256" key="6">
    <source>
        <dbReference type="ARBA" id="ARBA00022741"/>
    </source>
</evidence>
<dbReference type="Gene3D" id="3.30.565.10">
    <property type="entry name" value="Histidine kinase-like ATPase, C-terminal domain"/>
    <property type="match status" value="1"/>
</dbReference>
<dbReference type="Pfam" id="PF08448">
    <property type="entry name" value="PAS_4"/>
    <property type="match status" value="1"/>
</dbReference>
<feature type="domain" description="Histidine kinase" evidence="11">
    <location>
        <begin position="512"/>
        <end position="719"/>
    </location>
</feature>
<accession>A0A2G5RUF3</accession>
<evidence type="ECO:0000256" key="10">
    <source>
        <dbReference type="ARBA" id="ARBA00023012"/>
    </source>
</evidence>
<evidence type="ECO:0000256" key="4">
    <source>
        <dbReference type="ARBA" id="ARBA00022553"/>
    </source>
</evidence>
<dbReference type="Pfam" id="PF00989">
    <property type="entry name" value="PAS"/>
    <property type="match status" value="1"/>
</dbReference>
<dbReference type="SMART" id="SM00388">
    <property type="entry name" value="HisKA"/>
    <property type="match status" value="1"/>
</dbReference>
<dbReference type="Pfam" id="PF13426">
    <property type="entry name" value="PAS_9"/>
    <property type="match status" value="1"/>
</dbReference>
<dbReference type="InterPro" id="IPR036097">
    <property type="entry name" value="HisK_dim/P_sf"/>
</dbReference>
<dbReference type="RefSeq" id="WP_035049571.1">
    <property type="nucleotide sequence ID" value="NZ_PEDM01000001.1"/>
</dbReference>
<dbReference type="GO" id="GO:0006355">
    <property type="term" value="P:regulation of DNA-templated transcription"/>
    <property type="evidence" value="ECO:0007669"/>
    <property type="project" value="InterPro"/>
</dbReference>
<evidence type="ECO:0000313" key="13">
    <source>
        <dbReference type="EMBL" id="PIC06346.1"/>
    </source>
</evidence>
<evidence type="ECO:0000256" key="8">
    <source>
        <dbReference type="ARBA" id="ARBA00022840"/>
    </source>
</evidence>
<dbReference type="EC" id="2.7.13.3" evidence="3"/>
<dbReference type="SUPFAM" id="SSF55874">
    <property type="entry name" value="ATPase domain of HSP90 chaperone/DNA topoisomerase II/histidine kinase"/>
    <property type="match status" value="1"/>
</dbReference>
<keyword evidence="10" id="KW-0902">Two-component regulatory system</keyword>
<dbReference type="SMART" id="SM00091">
    <property type="entry name" value="PAS"/>
    <property type="match status" value="4"/>
</dbReference>
<dbReference type="Pfam" id="PF02518">
    <property type="entry name" value="HATPase_c"/>
    <property type="match status" value="1"/>
</dbReference>
<dbReference type="InterPro" id="IPR036890">
    <property type="entry name" value="HATPase_C_sf"/>
</dbReference>
<protein>
    <recommendedName>
        <fullName evidence="3">histidine kinase</fullName>
        <ecNumber evidence="3">2.7.13.3</ecNumber>
    </recommendedName>
</protein>
<keyword evidence="7 13" id="KW-0418">Kinase</keyword>
<dbReference type="GO" id="GO:0030435">
    <property type="term" value="P:sporulation resulting in formation of a cellular spore"/>
    <property type="evidence" value="ECO:0007669"/>
    <property type="project" value="UniProtKB-KW"/>
</dbReference>
<dbReference type="PANTHER" id="PTHR43065">
    <property type="entry name" value="SENSOR HISTIDINE KINASE"/>
    <property type="match status" value="1"/>
</dbReference>
<gene>
    <name evidence="13" type="ORF">CS060_01670</name>
</gene>
<proteinExistence type="predicted"/>
<dbReference type="Pfam" id="PF13188">
    <property type="entry name" value="PAS_8"/>
    <property type="match status" value="1"/>
</dbReference>
<keyword evidence="9" id="KW-0749">Sporulation</keyword>
<dbReference type="CDD" id="cd00075">
    <property type="entry name" value="HATPase"/>
    <property type="match status" value="1"/>
</dbReference>
<dbReference type="InterPro" id="IPR013656">
    <property type="entry name" value="PAS_4"/>
</dbReference>
<dbReference type="InterPro" id="IPR013767">
    <property type="entry name" value="PAS_fold"/>
</dbReference>
<keyword evidence="5" id="KW-0808">Transferase</keyword>
<dbReference type="SUPFAM" id="SSF55785">
    <property type="entry name" value="PYP-like sensor domain (PAS domain)"/>
    <property type="match status" value="4"/>
</dbReference>
<dbReference type="Pfam" id="PF00512">
    <property type="entry name" value="HisKA"/>
    <property type="match status" value="1"/>
</dbReference>
<dbReference type="Gene3D" id="1.10.287.130">
    <property type="match status" value="1"/>
</dbReference>
<dbReference type="EMBL" id="PEDM01000001">
    <property type="protein sequence ID" value="PIC06346.1"/>
    <property type="molecule type" value="Genomic_DNA"/>
</dbReference>
<comment type="catalytic activity">
    <reaction evidence="1">
        <text>ATP + protein L-histidine = ADP + protein N-phospho-L-histidine.</text>
        <dbReference type="EC" id="2.7.13.3"/>
    </reaction>
</comment>
<keyword evidence="4" id="KW-0597">Phosphoprotein</keyword>
<comment type="caution">
    <text evidence="13">The sequence shown here is derived from an EMBL/GenBank/DDBJ whole genome shotgun (WGS) entry which is preliminary data.</text>
</comment>
<dbReference type="InterPro" id="IPR035965">
    <property type="entry name" value="PAS-like_dom_sf"/>
</dbReference>
<dbReference type="PROSITE" id="PS50109">
    <property type="entry name" value="HIS_KIN"/>
    <property type="match status" value="1"/>
</dbReference>
<dbReference type="FunFam" id="1.10.287.130:FF:000040">
    <property type="entry name" value="PAS domain-containing sensor histidine kinase"/>
    <property type="match status" value="1"/>
</dbReference>
<dbReference type="GO" id="GO:0005886">
    <property type="term" value="C:plasma membrane"/>
    <property type="evidence" value="ECO:0007669"/>
    <property type="project" value="UniProtKB-SubCell"/>
</dbReference>
<dbReference type="GO" id="GO:0000155">
    <property type="term" value="F:phosphorelay sensor kinase activity"/>
    <property type="evidence" value="ECO:0007669"/>
    <property type="project" value="InterPro"/>
</dbReference>
<dbReference type="InterPro" id="IPR003661">
    <property type="entry name" value="HisK_dim/P_dom"/>
</dbReference>
<dbReference type="AlphaFoldDB" id="A0A2G5RUF3"/>
<dbReference type="CDD" id="cd00082">
    <property type="entry name" value="HisKA"/>
    <property type="match status" value="1"/>
</dbReference>
<comment type="subcellular location">
    <subcellularLocation>
        <location evidence="2">Cell membrane</location>
        <topology evidence="2">Multi-pass membrane protein</topology>
    </subcellularLocation>
</comment>
<feature type="domain" description="PAS" evidence="12">
    <location>
        <begin position="383"/>
        <end position="453"/>
    </location>
</feature>
<dbReference type="NCBIfam" id="TIGR00229">
    <property type="entry name" value="sensory_box"/>
    <property type="match status" value="4"/>
</dbReference>
<evidence type="ECO:0000256" key="5">
    <source>
        <dbReference type="ARBA" id="ARBA00022679"/>
    </source>
</evidence>
<reference evidence="13 14" key="1">
    <citation type="submission" date="2017-10" db="EMBL/GenBank/DDBJ databases">
        <title>Draft genome sequence of Anoxybacillus flavithermus KU2-6-11 from caldera Uzon (Russia:Kamchtka).</title>
        <authorList>
            <person name="Korzhuk A.V."/>
            <person name="Rozanov A.S."/>
            <person name="Bryanskaya A.V."/>
            <person name="Peltek S.E."/>
        </authorList>
    </citation>
    <scope>NUCLEOTIDE SEQUENCE [LARGE SCALE GENOMIC DNA]</scope>
    <source>
        <strain evidence="13 14">KU2-6_11</strain>
    </source>
</reference>
<dbReference type="PANTHER" id="PTHR43065:SF34">
    <property type="entry name" value="SPORULATION KINASE A"/>
    <property type="match status" value="1"/>
</dbReference>
<dbReference type="CDD" id="cd00130">
    <property type="entry name" value="PAS"/>
    <property type="match status" value="4"/>
</dbReference>
<dbReference type="PROSITE" id="PS50112">
    <property type="entry name" value="PAS"/>
    <property type="match status" value="2"/>
</dbReference>
<sequence length="722" mass="83665">MMEESVFVQLSKREKEAIEERISRYDFMLQQVTDAMIIVKDDGAFVDVNDAACRLFRTPKEQLLRKKFQEYLYLVPEHIFQFQKQMLRKFGAYDDELVVRLADGELKHVQLFMRRHQKQQFDLYIIRDISSKKALERERTINETLFKDLFNRAGDGIVIFDGQGRFIDANPSFCASVNVKKEDLFKLSMQTFIPIEYHDLFEQLLLTLKRNGTVSSELPFILGDGMQKLFELTLTANVHSGFFMAIMRNVTEKRNMEMNLQRSEERFRAIFEQAHEAILICDDFGNILRANPAASRTFELPLHDLVHANLMQFIDGRHEKVRRVLRSFFRDGQIRDELTFHMPNGEQKQLEFTSKKGVINGYHLTIFRNVSERRKMEKQLREQEQKFRSVFNHAMDGIVLIDDKQRIFDANPMACRIFALSKQQLIEKSVHTFIGSNALNKFQKWLNNGEEEEQFTIIDGEGKKKIVALSFKPNIIERVGLMMVRDITEKKEMEEQLRKSDTLSVVGQLAAGIAHEIRNPMTALKGFIQLLQGSIGNDCEQYNMYFHVIMSELKRIESIITEFLVLAKPQAVHYERGDVAKIMQETVDLLSVQAMMHNIQIESTYEQVPLIYCEPKQLKQVFINILKNAIEVMPNGGTITVSVKHVGDDIRIAIRDEGSGIPKDKIKKLGEPFYTTKERGTGLGLMVSYKIIEEHHGRIDVESEVGTGTTFYITLPINNDMR</sequence>
<evidence type="ECO:0000256" key="2">
    <source>
        <dbReference type="ARBA" id="ARBA00004651"/>
    </source>
</evidence>
<dbReference type="Proteomes" id="UP000230559">
    <property type="component" value="Unassembled WGS sequence"/>
</dbReference>
<feature type="domain" description="PAS" evidence="12">
    <location>
        <begin position="263"/>
        <end position="332"/>
    </location>
</feature>
<dbReference type="SMART" id="SM00387">
    <property type="entry name" value="HATPase_c"/>
    <property type="match status" value="1"/>
</dbReference>
<keyword evidence="6" id="KW-0547">Nucleotide-binding</keyword>
<dbReference type="GO" id="GO:0005524">
    <property type="term" value="F:ATP binding"/>
    <property type="evidence" value="ECO:0007669"/>
    <property type="project" value="UniProtKB-KW"/>
</dbReference>
<name>A0A2G5RUF3_9BACL</name>
<dbReference type="InterPro" id="IPR005467">
    <property type="entry name" value="His_kinase_dom"/>
</dbReference>
<evidence type="ECO:0000313" key="14">
    <source>
        <dbReference type="Proteomes" id="UP000230559"/>
    </source>
</evidence>
<evidence type="ECO:0000256" key="1">
    <source>
        <dbReference type="ARBA" id="ARBA00000085"/>
    </source>
</evidence>
<evidence type="ECO:0000256" key="9">
    <source>
        <dbReference type="ARBA" id="ARBA00022969"/>
    </source>
</evidence>
<dbReference type="SUPFAM" id="SSF47384">
    <property type="entry name" value="Homodimeric domain of signal transducing histidine kinase"/>
    <property type="match status" value="1"/>
</dbReference>
<dbReference type="FunFam" id="3.30.565.10:FF:000006">
    <property type="entry name" value="Sensor histidine kinase WalK"/>
    <property type="match status" value="1"/>
</dbReference>
<evidence type="ECO:0000259" key="12">
    <source>
        <dbReference type="PROSITE" id="PS50112"/>
    </source>
</evidence>